<gene>
    <name evidence="1" type="ORF">GpartN1_g6034.t1</name>
</gene>
<sequence length="296" mass="33302">MVGCDKRSIALGSLQEYLHGIESDITILLSCTENKRGVYSEVSSSEAYTRANQFVNESQALYLKLCSMFNLVRETPTIDKTIQEGYLYLQKQQERLYLLLESCGIEDPSFDVYNGNNNSSRRNLSCSGETQRTFSTFKKEKSRSSLDEWEAPTLEQIGLSETSLEALKALNVSSPNSKAGLATPLYSRGTRTEPSEYSESCNYPSRLSETSREARIQDVEFEKLVAPFVRNSVSVTELSEKLQLLLEASAARNSKRFTQTQLAQIFHASSSKLKLYCLALVQLKYLRIEGDDLVLV</sequence>
<dbReference type="Proteomes" id="UP001061958">
    <property type="component" value="Unassembled WGS sequence"/>
</dbReference>
<protein>
    <submittedName>
        <fullName evidence="1">Uncharacterized protein</fullName>
    </submittedName>
</protein>
<evidence type="ECO:0000313" key="2">
    <source>
        <dbReference type="Proteomes" id="UP001061958"/>
    </source>
</evidence>
<dbReference type="EMBL" id="BQMJ01000053">
    <property type="protein sequence ID" value="GJQ14243.1"/>
    <property type="molecule type" value="Genomic_DNA"/>
</dbReference>
<organism evidence="1 2">
    <name type="scientific">Galdieria partita</name>
    <dbReference type="NCBI Taxonomy" id="83374"/>
    <lineage>
        <taxon>Eukaryota</taxon>
        <taxon>Rhodophyta</taxon>
        <taxon>Bangiophyceae</taxon>
        <taxon>Galdieriales</taxon>
        <taxon>Galdieriaceae</taxon>
        <taxon>Galdieria</taxon>
    </lineage>
</organism>
<dbReference type="AlphaFoldDB" id="A0A9C7USV9"/>
<proteinExistence type="predicted"/>
<name>A0A9C7USV9_9RHOD</name>
<keyword evidence="2" id="KW-1185">Reference proteome</keyword>
<dbReference type="OrthoDB" id="10345693at2759"/>
<evidence type="ECO:0000313" key="1">
    <source>
        <dbReference type="EMBL" id="GJQ14243.1"/>
    </source>
</evidence>
<comment type="caution">
    <text evidence="1">The sequence shown here is derived from an EMBL/GenBank/DDBJ whole genome shotgun (WGS) entry which is preliminary data.</text>
</comment>
<accession>A0A9C7USV9</accession>
<reference evidence="1" key="2">
    <citation type="submission" date="2022-01" db="EMBL/GenBank/DDBJ databases">
        <authorList>
            <person name="Hirooka S."/>
            <person name="Miyagishima S.Y."/>
        </authorList>
    </citation>
    <scope>NUCLEOTIDE SEQUENCE</scope>
    <source>
        <strain evidence="1">NBRC 102759</strain>
    </source>
</reference>
<reference evidence="1" key="1">
    <citation type="journal article" date="2022" name="Proc. Natl. Acad. Sci. U.S.A.">
        <title>Life cycle and functional genomics of the unicellular red alga Galdieria for elucidating algal and plant evolution and industrial use.</title>
        <authorList>
            <person name="Hirooka S."/>
            <person name="Itabashi T."/>
            <person name="Ichinose T.M."/>
            <person name="Onuma R."/>
            <person name="Fujiwara T."/>
            <person name="Yamashita S."/>
            <person name="Jong L.W."/>
            <person name="Tomita R."/>
            <person name="Iwane A.H."/>
            <person name="Miyagishima S.Y."/>
        </authorList>
    </citation>
    <scope>NUCLEOTIDE SEQUENCE</scope>
    <source>
        <strain evidence="1">NBRC 102759</strain>
    </source>
</reference>